<dbReference type="Gene3D" id="3.10.450.50">
    <property type="match status" value="1"/>
</dbReference>
<dbReference type="SUPFAM" id="SSF54427">
    <property type="entry name" value="NTF2-like"/>
    <property type="match status" value="1"/>
</dbReference>
<feature type="chain" id="PRO_5045402607" evidence="1">
    <location>
        <begin position="24"/>
        <end position="192"/>
    </location>
</feature>
<dbReference type="PANTHER" id="PTHR38436:SF1">
    <property type="entry name" value="ESTER CYCLASE"/>
    <property type="match status" value="1"/>
</dbReference>
<reference evidence="2 3" key="1">
    <citation type="submission" date="2021-03" db="EMBL/GenBank/DDBJ databases">
        <authorList>
            <person name="Kim M.K."/>
        </authorList>
    </citation>
    <scope>NUCLEOTIDE SEQUENCE [LARGE SCALE GENOMIC DNA]</scope>
    <source>
        <strain evidence="2 3">BT442</strain>
    </source>
</reference>
<dbReference type="PANTHER" id="PTHR38436">
    <property type="entry name" value="POLYKETIDE CYCLASE SNOAL-LIKE DOMAIN"/>
    <property type="match status" value="1"/>
</dbReference>
<dbReference type="RefSeq" id="WP_208176750.1">
    <property type="nucleotide sequence ID" value="NZ_JAGETZ010000009.1"/>
</dbReference>
<evidence type="ECO:0000256" key="1">
    <source>
        <dbReference type="SAM" id="SignalP"/>
    </source>
</evidence>
<dbReference type="Pfam" id="PF07366">
    <property type="entry name" value="SnoaL"/>
    <property type="match status" value="1"/>
</dbReference>
<evidence type="ECO:0000313" key="2">
    <source>
        <dbReference type="EMBL" id="MBO2011057.1"/>
    </source>
</evidence>
<organism evidence="2 3">
    <name type="scientific">Hymenobacter negativus</name>
    <dbReference type="NCBI Taxonomy" id="2795026"/>
    <lineage>
        <taxon>Bacteria</taxon>
        <taxon>Pseudomonadati</taxon>
        <taxon>Bacteroidota</taxon>
        <taxon>Cytophagia</taxon>
        <taxon>Cytophagales</taxon>
        <taxon>Hymenobacteraceae</taxon>
        <taxon>Hymenobacter</taxon>
    </lineage>
</organism>
<proteinExistence type="predicted"/>
<name>A0ABS3QII8_9BACT</name>
<feature type="signal peptide" evidence="1">
    <location>
        <begin position="1"/>
        <end position="23"/>
    </location>
</feature>
<comment type="caution">
    <text evidence="2">The sequence shown here is derived from an EMBL/GenBank/DDBJ whole genome shotgun (WGS) entry which is preliminary data.</text>
</comment>
<evidence type="ECO:0000313" key="3">
    <source>
        <dbReference type="Proteomes" id="UP000664369"/>
    </source>
</evidence>
<gene>
    <name evidence="2" type="ORF">J4E00_18495</name>
</gene>
<dbReference type="Proteomes" id="UP000664369">
    <property type="component" value="Unassembled WGS sequence"/>
</dbReference>
<dbReference type="EMBL" id="JAGETZ010000009">
    <property type="protein sequence ID" value="MBO2011057.1"/>
    <property type="molecule type" value="Genomic_DNA"/>
</dbReference>
<accession>A0ABS3QII8</accession>
<protein>
    <submittedName>
        <fullName evidence="2">Ester cyclase</fullName>
    </submittedName>
</protein>
<keyword evidence="3" id="KW-1185">Reference proteome</keyword>
<dbReference type="InterPro" id="IPR032710">
    <property type="entry name" value="NTF2-like_dom_sf"/>
</dbReference>
<keyword evidence="1" id="KW-0732">Signal</keyword>
<sequence length="192" mass="20758">MKTAVIPGLLLSSIVCLGGAAHAQQKIITSPVAHSKKQVAMPDIPASEKNKAVVRKLYEDILNPGQLDLLPQVVADEYVGAQGEHGPTGLAATIRPVRAAFPDISWTVESLLAEGDQVVVRWSWTGTHQGAFRSFAATHRPVTNSAIAIYQLRNFKIVRSWMQSDRLGFLQQIGALPPELAAQLQPPSPPSR</sequence>
<dbReference type="InterPro" id="IPR009959">
    <property type="entry name" value="Cyclase_SnoaL-like"/>
</dbReference>